<dbReference type="PANTHER" id="PTHR12307">
    <property type="entry name" value="PROTEIN PHOSPHATASE 1 REGULATORY SUBUNIT"/>
    <property type="match status" value="1"/>
</dbReference>
<dbReference type="EMBL" id="JAHKSW010000005">
    <property type="protein sequence ID" value="KAG7332482.1"/>
    <property type="molecule type" value="Genomic_DNA"/>
</dbReference>
<dbReference type="PROSITE" id="PS51159">
    <property type="entry name" value="CBM21"/>
    <property type="match status" value="1"/>
</dbReference>
<protein>
    <recommendedName>
        <fullName evidence="2">CBM21 domain-containing protein</fullName>
    </recommendedName>
</protein>
<reference evidence="3 4" key="1">
    <citation type="submission" date="2021-06" db="EMBL/GenBank/DDBJ databases">
        <title>Chromosome-level genome assembly of the red-tail catfish (Hemibagrus wyckioides).</title>
        <authorList>
            <person name="Shao F."/>
        </authorList>
    </citation>
    <scope>NUCLEOTIDE SEQUENCE [LARGE SCALE GENOMIC DNA]</scope>
    <source>
        <strain evidence="3">EC202008001</strain>
        <tissue evidence="3">Blood</tissue>
    </source>
</reference>
<dbReference type="GO" id="GO:2001069">
    <property type="term" value="F:glycogen binding"/>
    <property type="evidence" value="ECO:0007669"/>
    <property type="project" value="TreeGrafter"/>
</dbReference>
<dbReference type="GO" id="GO:0000164">
    <property type="term" value="C:protein phosphatase type 1 complex"/>
    <property type="evidence" value="ECO:0007669"/>
    <property type="project" value="TreeGrafter"/>
</dbReference>
<gene>
    <name evidence="3" type="ORF">KOW79_004316</name>
</gene>
<feature type="compositionally biased region" description="Polar residues" evidence="1">
    <location>
        <begin position="633"/>
        <end position="643"/>
    </location>
</feature>
<evidence type="ECO:0000256" key="1">
    <source>
        <dbReference type="SAM" id="MobiDB-lite"/>
    </source>
</evidence>
<dbReference type="GO" id="GO:0005979">
    <property type="term" value="P:regulation of glycogen biosynthetic process"/>
    <property type="evidence" value="ECO:0007669"/>
    <property type="project" value="TreeGrafter"/>
</dbReference>
<evidence type="ECO:0000259" key="2">
    <source>
        <dbReference type="PROSITE" id="PS51159"/>
    </source>
</evidence>
<accession>A0A9D3SQ71</accession>
<dbReference type="InterPro" id="IPR005036">
    <property type="entry name" value="CBM21_dom"/>
</dbReference>
<dbReference type="GO" id="GO:0008157">
    <property type="term" value="F:protein phosphatase 1 binding"/>
    <property type="evidence" value="ECO:0007669"/>
    <property type="project" value="TreeGrafter"/>
</dbReference>
<feature type="compositionally biased region" description="Polar residues" evidence="1">
    <location>
        <begin position="462"/>
        <end position="475"/>
    </location>
</feature>
<feature type="compositionally biased region" description="Acidic residues" evidence="1">
    <location>
        <begin position="285"/>
        <end position="296"/>
    </location>
</feature>
<dbReference type="Proteomes" id="UP000824219">
    <property type="component" value="Linkage Group LG05"/>
</dbReference>
<dbReference type="AlphaFoldDB" id="A0A9D3SQ71"/>
<dbReference type="InterPro" id="IPR050782">
    <property type="entry name" value="PP1_regulatory_subunit_3"/>
</dbReference>
<comment type="caution">
    <text evidence="3">The sequence shown here is derived from an EMBL/GenBank/DDBJ whole genome shotgun (WGS) entry which is preliminary data.</text>
</comment>
<feature type="compositionally biased region" description="Basic and acidic residues" evidence="1">
    <location>
        <begin position="596"/>
        <end position="610"/>
    </location>
</feature>
<dbReference type="InterPro" id="IPR038175">
    <property type="entry name" value="CBM21_dom_sf"/>
</dbReference>
<dbReference type="Gene3D" id="2.60.40.2440">
    <property type="entry name" value="Carbohydrate binding type-21 domain"/>
    <property type="match status" value="1"/>
</dbReference>
<evidence type="ECO:0000313" key="4">
    <source>
        <dbReference type="Proteomes" id="UP000824219"/>
    </source>
</evidence>
<feature type="region of interest" description="Disordered" evidence="1">
    <location>
        <begin position="283"/>
        <end position="304"/>
    </location>
</feature>
<feature type="region of interest" description="Disordered" evidence="1">
    <location>
        <begin position="1"/>
        <end position="45"/>
    </location>
</feature>
<evidence type="ECO:0000313" key="3">
    <source>
        <dbReference type="EMBL" id="KAG7332482.1"/>
    </source>
</evidence>
<keyword evidence="4" id="KW-1185">Reference proteome</keyword>
<organism evidence="3 4">
    <name type="scientific">Hemibagrus wyckioides</name>
    <dbReference type="NCBI Taxonomy" id="337641"/>
    <lineage>
        <taxon>Eukaryota</taxon>
        <taxon>Metazoa</taxon>
        <taxon>Chordata</taxon>
        <taxon>Craniata</taxon>
        <taxon>Vertebrata</taxon>
        <taxon>Euteleostomi</taxon>
        <taxon>Actinopterygii</taxon>
        <taxon>Neopterygii</taxon>
        <taxon>Teleostei</taxon>
        <taxon>Ostariophysi</taxon>
        <taxon>Siluriformes</taxon>
        <taxon>Bagridae</taxon>
        <taxon>Hemibagrus</taxon>
    </lineage>
</organism>
<feature type="region of interest" description="Disordered" evidence="1">
    <location>
        <begin position="462"/>
        <end position="497"/>
    </location>
</feature>
<sequence>MAQGNHFLNIPKQEGLFTTIKSGRAGEARDDSPVDDEEEEETEEDVRFIPRCSPVPRKRGPSIADETAEYMRIRLALPRRVSFADATGGELVDVREFAAFDSGDDEDNADWEEEEAKCRRTYLQPIYRLWPEFQARVGSDLTLAVHSNKVEVEKVMAVQDDPLAFDVLICVLNVSYHKCVYVRSTTDGWITHSDSAAEYVQGSNDGDTDKFSARLSFAEPYLFNGARIDFVVRYETSDGEFWANNSGRNYSVTLVVSYDEETAPVNTVDDREIKGILKPSRYSAEDDSDFYPDTDDGNEHNTERGAAAEIPLPVCPLVVEPEIDIEIPEALIAPAKTKEDPTLAELPPLSADRKDEHPLQDLTENPLQTDHLDKGQGTELLITTEYVISVHNEAPDNDPTSDSDRYFVHSAKFNQPFCPNIENLQSDVDKTLPAIFPSNQDMEENDSEEFKDHKENDAIQSRENTEAQLQDQTSDAAEVGDSECSLKEPQESTQQCSLNESITASASKGDFIHSAGHDMLFEESHEPLLESPEMQMMKHDTMIRRETSGKEQADLMVGEVPDMIAFCMWPPFEPTNLEQTREEHVIQNVPSPPRTPDPEVTKYQEQDQRPEPALSVNVDTPYESTAPEEESPMITSLSSTTATPQCLTTTEHAVTQKGGDGEPFITQEEPLSNDNFEFNSNDPASFQKQEGLEIQPALPCKTLEDSAAEVDGILVTLIPSFAFLSATVCLIVGFHEPSIFLIVALFLVSLCL</sequence>
<dbReference type="Pfam" id="PF03370">
    <property type="entry name" value="CBM_21"/>
    <property type="match status" value="1"/>
</dbReference>
<name>A0A9D3SQ71_9TELE</name>
<feature type="domain" description="CBM21" evidence="2">
    <location>
        <begin position="144"/>
        <end position="253"/>
    </location>
</feature>
<feature type="compositionally biased region" description="Acidic residues" evidence="1">
    <location>
        <begin position="33"/>
        <end position="44"/>
    </location>
</feature>
<dbReference type="PANTHER" id="PTHR12307:SF40">
    <property type="entry name" value="PROTEIN PHOSPHATASE 1 REGULATORY SUBUNIT 3F"/>
    <property type="match status" value="1"/>
</dbReference>
<feature type="region of interest" description="Disordered" evidence="1">
    <location>
        <begin position="580"/>
        <end position="643"/>
    </location>
</feature>
<proteinExistence type="predicted"/>
<dbReference type="OrthoDB" id="8942186at2759"/>
<feature type="region of interest" description="Disordered" evidence="1">
    <location>
        <begin position="336"/>
        <end position="357"/>
    </location>
</feature>